<sequence length="154" mass="17501">MPFKEIIRYCFLLPLVQLTYHTDYALRVLIYMMTRPEQKVTTREMAEFYHISLNHLTKVTKRLTQGGWLIASRGSGGGLLLAAHTPGTKVGEIVRLIESGELVECFTPTTNTCPITQHCRLKPLLYRARRAFYEVLDSQTVRELASQEDVGPSS</sequence>
<keyword evidence="1" id="KW-0238">DNA-binding</keyword>
<dbReference type="InterPro" id="IPR000944">
    <property type="entry name" value="Tscrpt_reg_Rrf2"/>
</dbReference>
<dbReference type="GO" id="GO:0003677">
    <property type="term" value="F:DNA binding"/>
    <property type="evidence" value="ECO:0007669"/>
    <property type="project" value="UniProtKB-KW"/>
</dbReference>
<dbReference type="PROSITE" id="PS51197">
    <property type="entry name" value="HTH_RRF2_2"/>
    <property type="match status" value="1"/>
</dbReference>
<reference evidence="2 3" key="1">
    <citation type="submission" date="2020-08" db="EMBL/GenBank/DDBJ databases">
        <title>Genomic Encyclopedia of Type Strains, Phase IV (KMG-IV): sequencing the most valuable type-strain genomes for metagenomic binning, comparative biology and taxonomic classification.</title>
        <authorList>
            <person name="Goeker M."/>
        </authorList>
    </citation>
    <scope>NUCLEOTIDE SEQUENCE [LARGE SCALE GENOMIC DNA]</scope>
    <source>
        <strain evidence="2 3">DSM 12251</strain>
    </source>
</reference>
<accession>A0A7W7YGZ8</accession>
<keyword evidence="3" id="KW-1185">Reference proteome</keyword>
<dbReference type="PANTHER" id="PTHR33221">
    <property type="entry name" value="WINGED HELIX-TURN-HELIX TRANSCRIPTIONAL REGULATOR, RRF2 FAMILY"/>
    <property type="match status" value="1"/>
</dbReference>
<dbReference type="GO" id="GO:0003700">
    <property type="term" value="F:DNA-binding transcription factor activity"/>
    <property type="evidence" value="ECO:0007669"/>
    <property type="project" value="TreeGrafter"/>
</dbReference>
<gene>
    <name evidence="2" type="ORF">HNQ64_000198</name>
</gene>
<dbReference type="Gene3D" id="1.10.10.10">
    <property type="entry name" value="Winged helix-like DNA-binding domain superfamily/Winged helix DNA-binding domain"/>
    <property type="match status" value="1"/>
</dbReference>
<dbReference type="RefSeq" id="WP_221305299.1">
    <property type="nucleotide sequence ID" value="NZ_JACHIF010000001.1"/>
</dbReference>
<dbReference type="NCBIfam" id="TIGR00738">
    <property type="entry name" value="rrf2_super"/>
    <property type="match status" value="1"/>
</dbReference>
<dbReference type="PANTHER" id="PTHR33221:SF4">
    <property type="entry name" value="HTH-TYPE TRANSCRIPTIONAL REPRESSOR NSRR"/>
    <property type="match status" value="1"/>
</dbReference>
<dbReference type="Proteomes" id="UP000534294">
    <property type="component" value="Unassembled WGS sequence"/>
</dbReference>
<comment type="caution">
    <text evidence="2">The sequence shown here is derived from an EMBL/GenBank/DDBJ whole genome shotgun (WGS) entry which is preliminary data.</text>
</comment>
<protein>
    <submittedName>
        <fullName evidence="2">Rrf2 family nitric oxide-sensitive transcriptional repressor</fullName>
    </submittedName>
</protein>
<evidence type="ECO:0000313" key="2">
    <source>
        <dbReference type="EMBL" id="MBB5035964.1"/>
    </source>
</evidence>
<dbReference type="AlphaFoldDB" id="A0A7W7YGZ8"/>
<organism evidence="2 3">
    <name type="scientific">Prosthecobacter dejongeii</name>
    <dbReference type="NCBI Taxonomy" id="48465"/>
    <lineage>
        <taxon>Bacteria</taxon>
        <taxon>Pseudomonadati</taxon>
        <taxon>Verrucomicrobiota</taxon>
        <taxon>Verrucomicrobiia</taxon>
        <taxon>Verrucomicrobiales</taxon>
        <taxon>Verrucomicrobiaceae</taxon>
        <taxon>Prosthecobacter</taxon>
    </lineage>
</organism>
<name>A0A7W7YGZ8_9BACT</name>
<dbReference type="GO" id="GO:0005829">
    <property type="term" value="C:cytosol"/>
    <property type="evidence" value="ECO:0007669"/>
    <property type="project" value="TreeGrafter"/>
</dbReference>
<dbReference type="EMBL" id="JACHIF010000001">
    <property type="protein sequence ID" value="MBB5035964.1"/>
    <property type="molecule type" value="Genomic_DNA"/>
</dbReference>
<evidence type="ECO:0000256" key="1">
    <source>
        <dbReference type="ARBA" id="ARBA00023125"/>
    </source>
</evidence>
<evidence type="ECO:0000313" key="3">
    <source>
        <dbReference type="Proteomes" id="UP000534294"/>
    </source>
</evidence>
<dbReference type="Pfam" id="PF02082">
    <property type="entry name" value="Rrf2"/>
    <property type="match status" value="1"/>
</dbReference>
<dbReference type="InterPro" id="IPR036388">
    <property type="entry name" value="WH-like_DNA-bd_sf"/>
</dbReference>
<dbReference type="InterPro" id="IPR036390">
    <property type="entry name" value="WH_DNA-bd_sf"/>
</dbReference>
<dbReference type="SUPFAM" id="SSF46785">
    <property type="entry name" value="Winged helix' DNA-binding domain"/>
    <property type="match status" value="1"/>
</dbReference>
<proteinExistence type="predicted"/>